<feature type="transmembrane region" description="Helical" evidence="7">
    <location>
        <begin position="287"/>
        <end position="306"/>
    </location>
</feature>
<feature type="transmembrane region" description="Helical" evidence="7">
    <location>
        <begin position="38"/>
        <end position="59"/>
    </location>
</feature>
<feature type="transmembrane region" description="Helical" evidence="7">
    <location>
        <begin position="132"/>
        <end position="149"/>
    </location>
</feature>
<sequence>MLVAQAIVGKAKLWDHQCELSMTNSKEDRSILAVQGKYLGIFICWILGNGCLFGFNSILTIEDYFIYLLPKYHPTRVLTLTYQPFVLTISAVFTYHEAKVNTRRRNLVGYMLFFLSSLALVILDLATSGRGGIASFIGVCTIVAVFGIAEGHVEGAMTGDLSLMCPEFIQSFSAGMAASGAITSALRLVTKAAFENSRDGLRKGALLFFAISCFFALLCLLLYAYAFPRLPIVKFYRSKAASEGSLTVMADLAAGGIGSHPNSSAEEGAAPPERLSNKQLLVQNADYALHMFLIYLLTLSVFPGFLAEDVGSHSLGSWYALVLIASYNACDLIGRYLPLVGRIKLASRKGLSVAVLARFVLLPAYVLLRRQARRRGLDGRAGVGAWAEQRVPHRLRPHRGTQRVQGSGAERAGQLARVLPLGGHICRGRP</sequence>
<dbReference type="GO" id="GO:0015858">
    <property type="term" value="P:nucleoside transport"/>
    <property type="evidence" value="ECO:0007669"/>
    <property type="project" value="UniProtKB-ARBA"/>
</dbReference>
<dbReference type="EMBL" id="OZ075118">
    <property type="protein sequence ID" value="CAL5086154.1"/>
    <property type="molecule type" value="Genomic_DNA"/>
</dbReference>
<dbReference type="Pfam" id="PF01733">
    <property type="entry name" value="Nucleoside_tran"/>
    <property type="match status" value="1"/>
</dbReference>
<proteinExistence type="inferred from homology"/>
<evidence type="ECO:0000256" key="6">
    <source>
        <dbReference type="ARBA" id="ARBA00023136"/>
    </source>
</evidence>
<evidence type="ECO:0000256" key="3">
    <source>
        <dbReference type="ARBA" id="ARBA00022448"/>
    </source>
</evidence>
<dbReference type="PANTHER" id="PTHR10332">
    <property type="entry name" value="EQUILIBRATIVE NUCLEOSIDE TRANSPORTER"/>
    <property type="match status" value="1"/>
</dbReference>
<dbReference type="Proteomes" id="UP001497457">
    <property type="component" value="Chromosome 8b"/>
</dbReference>
<keyword evidence="5 7" id="KW-1133">Transmembrane helix</keyword>
<reference evidence="8 9" key="2">
    <citation type="submission" date="2024-10" db="EMBL/GenBank/DDBJ databases">
        <authorList>
            <person name="Ryan C."/>
        </authorList>
    </citation>
    <scope>NUCLEOTIDE SEQUENCE [LARGE SCALE GENOMIC DNA]</scope>
</reference>
<evidence type="ECO:0000256" key="1">
    <source>
        <dbReference type="ARBA" id="ARBA00004141"/>
    </source>
</evidence>
<name>A0ABC9G1P6_9POAL</name>
<comment type="subcellular location">
    <subcellularLocation>
        <location evidence="1">Membrane</location>
        <topology evidence="1">Multi-pass membrane protein</topology>
    </subcellularLocation>
</comment>
<dbReference type="AlphaFoldDB" id="A0ABC9G1P6"/>
<evidence type="ECO:0000256" key="2">
    <source>
        <dbReference type="ARBA" id="ARBA00007965"/>
    </source>
</evidence>
<feature type="transmembrane region" description="Helical" evidence="7">
    <location>
        <begin position="350"/>
        <end position="368"/>
    </location>
</feature>
<evidence type="ECO:0000256" key="7">
    <source>
        <dbReference type="SAM" id="Phobius"/>
    </source>
</evidence>
<evidence type="ECO:0000313" key="8">
    <source>
        <dbReference type="EMBL" id="CAL5086154.1"/>
    </source>
</evidence>
<evidence type="ECO:0000256" key="4">
    <source>
        <dbReference type="ARBA" id="ARBA00022692"/>
    </source>
</evidence>
<keyword evidence="3" id="KW-0813">Transport</keyword>
<feature type="transmembrane region" description="Helical" evidence="7">
    <location>
        <begin position="205"/>
        <end position="226"/>
    </location>
</feature>
<protein>
    <recommendedName>
        <fullName evidence="10">Equilibrative nucleotide transporter 3</fullName>
    </recommendedName>
</protein>
<gene>
    <name evidence="8" type="ORF">URODEC1_LOCUS111447</name>
</gene>
<keyword evidence="6 7" id="KW-0472">Membrane</keyword>
<evidence type="ECO:0008006" key="10">
    <source>
        <dbReference type="Google" id="ProtNLM"/>
    </source>
</evidence>
<feature type="transmembrane region" description="Helical" evidence="7">
    <location>
        <begin position="107"/>
        <end position="126"/>
    </location>
</feature>
<dbReference type="PANTHER" id="PTHR10332:SF59">
    <property type="entry name" value="OS07G0557200 PROTEIN"/>
    <property type="match status" value="1"/>
</dbReference>
<feature type="transmembrane region" description="Helical" evidence="7">
    <location>
        <begin position="318"/>
        <end position="338"/>
    </location>
</feature>
<dbReference type="GO" id="GO:0022857">
    <property type="term" value="F:transmembrane transporter activity"/>
    <property type="evidence" value="ECO:0007669"/>
    <property type="project" value="UniProtKB-ARBA"/>
</dbReference>
<dbReference type="InterPro" id="IPR002259">
    <property type="entry name" value="Eqnu_transpt"/>
</dbReference>
<feature type="transmembrane region" description="Helical" evidence="7">
    <location>
        <begin position="79"/>
        <end position="95"/>
    </location>
</feature>
<keyword evidence="4 7" id="KW-0812">Transmembrane</keyword>
<organism evidence="8 9">
    <name type="scientific">Urochloa decumbens</name>
    <dbReference type="NCBI Taxonomy" id="240449"/>
    <lineage>
        <taxon>Eukaryota</taxon>
        <taxon>Viridiplantae</taxon>
        <taxon>Streptophyta</taxon>
        <taxon>Embryophyta</taxon>
        <taxon>Tracheophyta</taxon>
        <taxon>Spermatophyta</taxon>
        <taxon>Magnoliopsida</taxon>
        <taxon>Liliopsida</taxon>
        <taxon>Poales</taxon>
        <taxon>Poaceae</taxon>
        <taxon>PACMAD clade</taxon>
        <taxon>Panicoideae</taxon>
        <taxon>Panicodae</taxon>
        <taxon>Paniceae</taxon>
        <taxon>Melinidinae</taxon>
        <taxon>Urochloa</taxon>
    </lineage>
</organism>
<comment type="similarity">
    <text evidence="2">Belongs to the SLC29A/ENT transporter (TC 2.A.57) family.</text>
</comment>
<evidence type="ECO:0000256" key="5">
    <source>
        <dbReference type="ARBA" id="ARBA00022989"/>
    </source>
</evidence>
<keyword evidence="9" id="KW-1185">Reference proteome</keyword>
<accession>A0ABC9G1P6</accession>
<reference evidence="9" key="1">
    <citation type="submission" date="2024-06" db="EMBL/GenBank/DDBJ databases">
        <authorList>
            <person name="Ryan C."/>
        </authorList>
    </citation>
    <scope>NUCLEOTIDE SEQUENCE [LARGE SCALE GENOMIC DNA]</scope>
</reference>
<evidence type="ECO:0000313" key="9">
    <source>
        <dbReference type="Proteomes" id="UP001497457"/>
    </source>
</evidence>
<dbReference type="GO" id="GO:0016020">
    <property type="term" value="C:membrane"/>
    <property type="evidence" value="ECO:0007669"/>
    <property type="project" value="UniProtKB-SubCell"/>
</dbReference>